<dbReference type="FunFam" id="3.40.50.720:FF:000326">
    <property type="entry name" value="NADH-ubiquinone oxidoreductase 39 kD subunit, putative"/>
    <property type="match status" value="1"/>
</dbReference>
<keyword evidence="1" id="KW-0175">Coiled coil</keyword>
<dbReference type="GO" id="GO:0005739">
    <property type="term" value="C:mitochondrion"/>
    <property type="evidence" value="ECO:0007669"/>
    <property type="project" value="TreeGrafter"/>
</dbReference>
<dbReference type="PANTHER" id="PTHR12126:SF11">
    <property type="entry name" value="NADH DEHYDROGENASE [UBIQUINONE] 1 ALPHA SUBCOMPLEX SUBUNIT 9, MITOCHONDRIAL"/>
    <property type="match status" value="1"/>
</dbReference>
<gene>
    <name evidence="5" type="ORF">KI387_032690</name>
</gene>
<feature type="compositionally biased region" description="Basic and acidic residues" evidence="2">
    <location>
        <begin position="388"/>
        <end position="405"/>
    </location>
</feature>
<organism evidence="5 6">
    <name type="scientific">Taxus chinensis</name>
    <name type="common">Chinese yew</name>
    <name type="synonym">Taxus wallichiana var. chinensis</name>
    <dbReference type="NCBI Taxonomy" id="29808"/>
    <lineage>
        <taxon>Eukaryota</taxon>
        <taxon>Viridiplantae</taxon>
        <taxon>Streptophyta</taxon>
        <taxon>Embryophyta</taxon>
        <taxon>Tracheophyta</taxon>
        <taxon>Spermatophyta</taxon>
        <taxon>Pinopsida</taxon>
        <taxon>Pinidae</taxon>
        <taxon>Conifers II</taxon>
        <taxon>Cupressales</taxon>
        <taxon>Taxaceae</taxon>
        <taxon>Taxus</taxon>
    </lineage>
</organism>
<proteinExistence type="predicted"/>
<feature type="coiled-coil region" evidence="1">
    <location>
        <begin position="460"/>
        <end position="487"/>
    </location>
</feature>
<dbReference type="Proteomes" id="UP000824469">
    <property type="component" value="Unassembled WGS sequence"/>
</dbReference>
<dbReference type="GO" id="GO:0044877">
    <property type="term" value="F:protein-containing complex binding"/>
    <property type="evidence" value="ECO:0007669"/>
    <property type="project" value="TreeGrafter"/>
</dbReference>
<feature type="region of interest" description="Disordered" evidence="2">
    <location>
        <begin position="537"/>
        <end position="557"/>
    </location>
</feature>
<feature type="compositionally biased region" description="Polar residues" evidence="2">
    <location>
        <begin position="544"/>
        <end position="557"/>
    </location>
</feature>
<evidence type="ECO:0000256" key="3">
    <source>
        <dbReference type="SAM" id="Phobius"/>
    </source>
</evidence>
<dbReference type="AlphaFoldDB" id="A0AA38C2U8"/>
<evidence type="ECO:0000259" key="4">
    <source>
        <dbReference type="Pfam" id="PF01370"/>
    </source>
</evidence>
<keyword evidence="3" id="KW-0472">Membrane</keyword>
<dbReference type="PANTHER" id="PTHR12126">
    <property type="entry name" value="NADH-UBIQUINONE OXIDOREDUCTASE 39 KDA SUBUNIT-RELATED"/>
    <property type="match status" value="1"/>
</dbReference>
<feature type="transmembrane region" description="Helical" evidence="3">
    <location>
        <begin position="87"/>
        <end position="106"/>
    </location>
</feature>
<protein>
    <recommendedName>
        <fullName evidence="4">NAD-dependent epimerase/dehydratase domain-containing protein</fullName>
    </recommendedName>
</protein>
<dbReference type="Pfam" id="PF01370">
    <property type="entry name" value="Epimerase"/>
    <property type="match status" value="1"/>
</dbReference>
<accession>A0AA38C2U8</accession>
<dbReference type="EMBL" id="JAHRHJ020003813">
    <property type="protein sequence ID" value="KAH9288573.1"/>
    <property type="molecule type" value="Genomic_DNA"/>
</dbReference>
<comment type="caution">
    <text evidence="5">The sequence shown here is derived from an EMBL/GenBank/DDBJ whole genome shotgun (WGS) entry which is preliminary data.</text>
</comment>
<dbReference type="SUPFAM" id="SSF51735">
    <property type="entry name" value="NAD(P)-binding Rossmann-fold domains"/>
    <property type="match status" value="1"/>
</dbReference>
<dbReference type="InterPro" id="IPR051207">
    <property type="entry name" value="ComplexI_NDUFA9_subunit"/>
</dbReference>
<dbReference type="Gene3D" id="3.40.50.720">
    <property type="entry name" value="NAD(P)-binding Rossmann-like Domain"/>
    <property type="match status" value="1"/>
</dbReference>
<name>A0AA38C2U8_TAXCH</name>
<evidence type="ECO:0000313" key="5">
    <source>
        <dbReference type="EMBL" id="KAH9288573.1"/>
    </source>
</evidence>
<evidence type="ECO:0000256" key="2">
    <source>
        <dbReference type="SAM" id="MobiDB-lite"/>
    </source>
</evidence>
<dbReference type="CDD" id="cd05271">
    <property type="entry name" value="NDUFA9_like_SDR_a"/>
    <property type="match status" value="1"/>
</dbReference>
<dbReference type="InterPro" id="IPR001509">
    <property type="entry name" value="Epimerase_deHydtase"/>
</dbReference>
<keyword evidence="6" id="KW-1185">Reference proteome</keyword>
<evidence type="ECO:0000256" key="1">
    <source>
        <dbReference type="SAM" id="Coils"/>
    </source>
</evidence>
<keyword evidence="3" id="KW-0812">Transmembrane</keyword>
<dbReference type="InterPro" id="IPR036291">
    <property type="entry name" value="NAD(P)-bd_dom_sf"/>
</dbReference>
<evidence type="ECO:0000313" key="6">
    <source>
        <dbReference type="Proteomes" id="UP000824469"/>
    </source>
</evidence>
<keyword evidence="3" id="KW-1133">Transmembrane helix</keyword>
<feature type="domain" description="NAD-dependent epimerase/dehydratase" evidence="4">
    <location>
        <begin position="93"/>
        <end position="304"/>
    </location>
</feature>
<reference evidence="5 6" key="1">
    <citation type="journal article" date="2021" name="Nat. Plants">
        <title>The Taxus genome provides insights into paclitaxel biosynthesis.</title>
        <authorList>
            <person name="Xiong X."/>
            <person name="Gou J."/>
            <person name="Liao Q."/>
            <person name="Li Y."/>
            <person name="Zhou Q."/>
            <person name="Bi G."/>
            <person name="Li C."/>
            <person name="Du R."/>
            <person name="Wang X."/>
            <person name="Sun T."/>
            <person name="Guo L."/>
            <person name="Liang H."/>
            <person name="Lu P."/>
            <person name="Wu Y."/>
            <person name="Zhang Z."/>
            <person name="Ro D.K."/>
            <person name="Shang Y."/>
            <person name="Huang S."/>
            <person name="Yan J."/>
        </authorList>
    </citation>
    <scope>NUCLEOTIDE SEQUENCE [LARGE SCALE GENOMIC DNA]</scope>
    <source>
        <strain evidence="5">Ta-2019</strain>
    </source>
</reference>
<sequence length="593" mass="65940">MNQNKRRINHLALNGRKIGTMQVAARRAAQFRSFSDGSATVGLRYALPLQEANSPEYRLDHSHSASSLTTKGIGHLIRKGTGGRSSVSGIVATVFGATGFLGRYVVQQLAKVGSQVLVPFRGSEDSPRHLKLMGDLGQIVPMKYDPRDESSIKAVMAKSNVVINLIGREYETRNFSYEDVNVVISEHLAKIAKEHGGIMRFIQVSCLGASPSSPSRMLRTKAAAEEVVLKEIPEATILRPAAMIGTEDRVLNKWAQIAKNWALLPIIGDGCTKLQPVYVIDIAAAIIAALKDDGTSMGKTYELGGPEVFTTEQLVQLMFETIREEPRYIKIPIPIARLLAWPRELLLKKAPFPLPTPVIFNQDYVDSLLVDNVVSQNDHMHIHHDKAHKTDSKENDTSLKNEDPNEARERLTTQDMISKILDSVHDHLLGEDWAHLEEVYNHVKAALEGGAKGGDEDDRVALLEAIIVNLEAEKAMLLAERKTLFDERETVIGERDGLNQHLTIVQTKLTHARASRDKYRQDREALRKAFGVTCPSMSGDALQESKSQTSGQMGPPSSVSMIDYQALGEELYYYENLVRHRLPDEPHYAMFLD</sequence>
<feature type="region of interest" description="Disordered" evidence="2">
    <location>
        <begin position="382"/>
        <end position="405"/>
    </location>
</feature>